<organism evidence="1">
    <name type="scientific">Salmonella enterica I</name>
    <dbReference type="NCBI Taxonomy" id="59201"/>
    <lineage>
        <taxon>Bacteria</taxon>
        <taxon>Pseudomonadati</taxon>
        <taxon>Pseudomonadota</taxon>
        <taxon>Gammaproteobacteria</taxon>
        <taxon>Enterobacterales</taxon>
        <taxon>Enterobacteriaceae</taxon>
        <taxon>Salmonella</taxon>
    </lineage>
</organism>
<evidence type="ECO:0000313" key="1">
    <source>
        <dbReference type="EMBL" id="ECG1778411.1"/>
    </source>
</evidence>
<gene>
    <name evidence="1" type="ORF">EHB73_25320</name>
</gene>
<sequence>IKVLPRMTAPMLTEQEVAALELPDLVALAGKVVGFLSPNSVQ</sequence>
<comment type="caution">
    <text evidence="1">The sequence shown here is derived from an EMBL/GenBank/DDBJ whole genome shotgun (WGS) entry which is preliminary data.</text>
</comment>
<protein>
    <submittedName>
        <fullName evidence="1">Phage tail assembly protein</fullName>
    </submittedName>
</protein>
<dbReference type="AlphaFoldDB" id="A0A5Y2X5F7"/>
<proteinExistence type="predicted"/>
<dbReference type="EMBL" id="AAINNQ010000104">
    <property type="protein sequence ID" value="ECG1778411.1"/>
    <property type="molecule type" value="Genomic_DNA"/>
</dbReference>
<accession>A0A5Y2X5F7</accession>
<name>A0A5Y2X5F7_SALET</name>
<feature type="non-terminal residue" evidence="1">
    <location>
        <position position="1"/>
    </location>
</feature>
<reference evidence="1" key="1">
    <citation type="submission" date="2018-11" db="EMBL/GenBank/DDBJ databases">
        <authorList>
            <person name="Ashton P.M."/>
            <person name="Dallman T."/>
            <person name="Nair S."/>
            <person name="De Pinna E."/>
            <person name="Peters T."/>
            <person name="Grant K."/>
        </authorList>
    </citation>
    <scope>NUCLEOTIDE SEQUENCE</scope>
    <source>
        <strain evidence="1">638103</strain>
    </source>
</reference>